<evidence type="ECO:0000313" key="4">
    <source>
        <dbReference type="EMBL" id="SFO08562.1"/>
    </source>
</evidence>
<dbReference type="InterPro" id="IPR016181">
    <property type="entry name" value="Acyl_CoA_acyltransferase"/>
</dbReference>
<dbReference type="Gene3D" id="3.40.630.30">
    <property type="match status" value="1"/>
</dbReference>
<reference evidence="4 5" key="1">
    <citation type="submission" date="2016-10" db="EMBL/GenBank/DDBJ databases">
        <authorList>
            <person name="de Groot N.N."/>
        </authorList>
    </citation>
    <scope>NUCLEOTIDE SEQUENCE [LARGE SCALE GENOMIC DNA]</scope>
    <source>
        <strain evidence="4 5">CGMCC 1.9157</strain>
    </source>
</reference>
<dbReference type="InterPro" id="IPR050680">
    <property type="entry name" value="YpeA/RimI_acetyltransf"/>
</dbReference>
<dbReference type="Pfam" id="PF00583">
    <property type="entry name" value="Acetyltransf_1"/>
    <property type="match status" value="1"/>
</dbReference>
<accession>A0A1I5EAL3</accession>
<organism evidence="4 5">
    <name type="scientific">Cohaesibacter marisflavi</name>
    <dbReference type="NCBI Taxonomy" id="655353"/>
    <lineage>
        <taxon>Bacteria</taxon>
        <taxon>Pseudomonadati</taxon>
        <taxon>Pseudomonadota</taxon>
        <taxon>Alphaproteobacteria</taxon>
        <taxon>Hyphomicrobiales</taxon>
        <taxon>Cohaesibacteraceae</taxon>
    </lineage>
</organism>
<dbReference type="Proteomes" id="UP000199236">
    <property type="component" value="Unassembled WGS sequence"/>
</dbReference>
<gene>
    <name evidence="4" type="ORF">SAMN04488056_103105</name>
</gene>
<evidence type="ECO:0000256" key="2">
    <source>
        <dbReference type="ARBA" id="ARBA00023315"/>
    </source>
</evidence>
<dbReference type="PROSITE" id="PS51186">
    <property type="entry name" value="GNAT"/>
    <property type="match status" value="1"/>
</dbReference>
<keyword evidence="1" id="KW-0808">Transferase</keyword>
<keyword evidence="4" id="KW-0687">Ribonucleoprotein</keyword>
<keyword evidence="5" id="KW-1185">Reference proteome</keyword>
<evidence type="ECO:0000259" key="3">
    <source>
        <dbReference type="PROSITE" id="PS51186"/>
    </source>
</evidence>
<dbReference type="SUPFAM" id="SSF55729">
    <property type="entry name" value="Acyl-CoA N-acyltransferases (Nat)"/>
    <property type="match status" value="1"/>
</dbReference>
<dbReference type="EMBL" id="FOVR01000003">
    <property type="protein sequence ID" value="SFO08562.1"/>
    <property type="molecule type" value="Genomic_DNA"/>
</dbReference>
<keyword evidence="4" id="KW-0689">Ribosomal protein</keyword>
<keyword evidence="2" id="KW-0012">Acyltransferase</keyword>
<dbReference type="GO" id="GO:0016747">
    <property type="term" value="F:acyltransferase activity, transferring groups other than amino-acyl groups"/>
    <property type="evidence" value="ECO:0007669"/>
    <property type="project" value="InterPro"/>
</dbReference>
<dbReference type="InterPro" id="IPR000182">
    <property type="entry name" value="GNAT_dom"/>
</dbReference>
<protein>
    <submittedName>
        <fullName evidence="4">Ribosomal protein S18 acetylase RimI</fullName>
    </submittedName>
</protein>
<evidence type="ECO:0000313" key="5">
    <source>
        <dbReference type="Proteomes" id="UP000199236"/>
    </source>
</evidence>
<dbReference type="PANTHER" id="PTHR43420">
    <property type="entry name" value="ACETYLTRANSFERASE"/>
    <property type="match status" value="1"/>
</dbReference>
<dbReference type="STRING" id="655353.SAMN04488056_103105"/>
<feature type="domain" description="N-acetyltransferase" evidence="3">
    <location>
        <begin position="10"/>
        <end position="173"/>
    </location>
</feature>
<dbReference type="AlphaFoldDB" id="A0A1I5EAL3"/>
<proteinExistence type="predicted"/>
<evidence type="ECO:0000256" key="1">
    <source>
        <dbReference type="ARBA" id="ARBA00022679"/>
    </source>
</evidence>
<sequence length="173" mass="19237">MTHLSKIPTFTIRQASLGDFDAMGPLWHLLDGYHQGQDPKRFPGTPKDAPRSKAYIAELIHCADRALLVAEQCPTIEGERGSLIGLSLVTLKTCPPGPVFPVRVMFEIDNLVVDETCRRRGVARALLAASEEWAKENGASEMLLNVYAFNEGAKRFYESQGFQPLRIQMVHAL</sequence>
<dbReference type="RefSeq" id="WP_175527971.1">
    <property type="nucleotide sequence ID" value="NZ_FOVR01000003.1"/>
</dbReference>
<dbReference type="CDD" id="cd04301">
    <property type="entry name" value="NAT_SF"/>
    <property type="match status" value="1"/>
</dbReference>
<dbReference type="GO" id="GO:0005840">
    <property type="term" value="C:ribosome"/>
    <property type="evidence" value="ECO:0007669"/>
    <property type="project" value="UniProtKB-KW"/>
</dbReference>
<name>A0A1I5EAL3_9HYPH</name>